<dbReference type="RefSeq" id="WP_196245172.1">
    <property type="nucleotide sequence ID" value="NZ_CAWLWA010000196.1"/>
</dbReference>
<gene>
    <name evidence="1" type="ORF">XBI1_2800042</name>
</gene>
<comment type="caution">
    <text evidence="1">The sequence shown here is derived from an EMBL/GenBank/DDBJ whole genome shotgun (WGS) entry which is preliminary data.</text>
</comment>
<name>A0A077QNS4_XENBV</name>
<proteinExistence type="predicted"/>
<dbReference type="Proteomes" id="UP000028480">
    <property type="component" value="Unassembled WGS sequence"/>
</dbReference>
<dbReference type="AlphaFoldDB" id="A0A077QNS4"/>
<protein>
    <submittedName>
        <fullName evidence="1">Uncharacterized protein</fullName>
    </submittedName>
</protein>
<organism evidence="1">
    <name type="scientific">Xenorhabdus bovienii str. Intermedium</name>
    <dbReference type="NCBI Taxonomy" id="1379677"/>
    <lineage>
        <taxon>Bacteria</taxon>
        <taxon>Pseudomonadati</taxon>
        <taxon>Pseudomonadota</taxon>
        <taxon>Gammaproteobacteria</taxon>
        <taxon>Enterobacterales</taxon>
        <taxon>Morganellaceae</taxon>
        <taxon>Xenorhabdus</taxon>
    </lineage>
</organism>
<accession>A0A077QNS4</accession>
<dbReference type="EMBL" id="CBTB010000202">
    <property type="protein sequence ID" value="CDH33916.1"/>
    <property type="molecule type" value="Genomic_DNA"/>
</dbReference>
<evidence type="ECO:0000313" key="1">
    <source>
        <dbReference type="EMBL" id="CDH33916.1"/>
    </source>
</evidence>
<dbReference type="HOGENOM" id="CLU_211481_0_0_6"/>
<sequence>MSKQKATMKDVKFDTQQVYTAMGAAVDLLIKAAPAMFATKPEVELQGKRKHHQKTA</sequence>
<reference evidence="1" key="1">
    <citation type="submission" date="2013-07" db="EMBL/GenBank/DDBJ databases">
        <title>Sub-species coevolution in mutualistic symbiosis.</title>
        <authorList>
            <person name="Murfin K."/>
            <person name="Klassen J."/>
            <person name="Lee M."/>
            <person name="Forst S."/>
            <person name="Stock P."/>
            <person name="Goodrich-Blair H."/>
        </authorList>
    </citation>
    <scope>NUCLEOTIDE SEQUENCE [LARGE SCALE GENOMIC DNA]</scope>
    <source>
        <strain evidence="1">Intermedium</strain>
    </source>
</reference>